<feature type="domain" description="Integrase catalytic" evidence="8">
    <location>
        <begin position="1805"/>
        <end position="1974"/>
    </location>
</feature>
<feature type="region of interest" description="Disordered" evidence="6">
    <location>
        <begin position="1356"/>
        <end position="1382"/>
    </location>
</feature>
<dbReference type="SMART" id="SM00564">
    <property type="entry name" value="PQQ"/>
    <property type="match status" value="7"/>
</dbReference>
<protein>
    <recommendedName>
        <fullName evidence="8">Integrase catalytic domain-containing protein</fullName>
    </recommendedName>
</protein>
<feature type="compositionally biased region" description="Polar residues" evidence="6">
    <location>
        <begin position="843"/>
        <end position="855"/>
    </location>
</feature>
<feature type="compositionally biased region" description="Basic and acidic residues" evidence="6">
    <location>
        <begin position="1356"/>
        <end position="1378"/>
    </location>
</feature>
<dbReference type="InterPro" id="IPR001584">
    <property type="entry name" value="Integrase_cat-core"/>
</dbReference>
<feature type="repeat" description="FG-GAP" evidence="4">
    <location>
        <begin position="214"/>
        <end position="268"/>
    </location>
</feature>
<dbReference type="InterPro" id="IPR013519">
    <property type="entry name" value="Int_alpha_beta-p"/>
</dbReference>
<dbReference type="PROSITE" id="PS51470">
    <property type="entry name" value="FG_GAP"/>
    <property type="match status" value="4"/>
</dbReference>
<feature type="repeat" description="FG-GAP" evidence="4">
    <location>
        <begin position="319"/>
        <end position="375"/>
    </location>
</feature>
<dbReference type="EMBL" id="CAUYUJ010001736">
    <property type="protein sequence ID" value="CAK0797350.1"/>
    <property type="molecule type" value="Genomic_DNA"/>
</dbReference>
<evidence type="ECO:0000256" key="1">
    <source>
        <dbReference type="ARBA" id="ARBA00022729"/>
    </source>
</evidence>
<feature type="compositionally biased region" description="Acidic residues" evidence="6">
    <location>
        <begin position="1116"/>
        <end position="1125"/>
    </location>
</feature>
<dbReference type="InterPro" id="IPR036397">
    <property type="entry name" value="RNaseH_sf"/>
</dbReference>
<accession>A0ABN9PZ14</accession>
<feature type="region of interest" description="Disordered" evidence="6">
    <location>
        <begin position="813"/>
        <end position="859"/>
    </location>
</feature>
<feature type="repeat" description="FG-GAP" evidence="4">
    <location>
        <begin position="157"/>
        <end position="213"/>
    </location>
</feature>
<feature type="non-terminal residue" evidence="9">
    <location>
        <position position="2422"/>
    </location>
</feature>
<dbReference type="SUPFAM" id="SSF53098">
    <property type="entry name" value="Ribonuclease H-like"/>
    <property type="match status" value="1"/>
</dbReference>
<dbReference type="InterPro" id="IPR028994">
    <property type="entry name" value="Integrin_alpha_N"/>
</dbReference>
<feature type="compositionally biased region" description="Basic and acidic residues" evidence="6">
    <location>
        <begin position="819"/>
        <end position="839"/>
    </location>
</feature>
<feature type="compositionally biased region" description="Polar residues" evidence="6">
    <location>
        <begin position="1138"/>
        <end position="1158"/>
    </location>
</feature>
<dbReference type="PROSITE" id="PS50994">
    <property type="entry name" value="INTEGRASE"/>
    <property type="match status" value="1"/>
</dbReference>
<dbReference type="InterPro" id="IPR013517">
    <property type="entry name" value="FG-GAP"/>
</dbReference>
<comment type="caution">
    <text evidence="9">The sequence shown here is derived from an EMBL/GenBank/DDBJ whole genome shotgun (WGS) entry which is preliminary data.</text>
</comment>
<feature type="region of interest" description="Disordered" evidence="6">
    <location>
        <begin position="696"/>
        <end position="747"/>
    </location>
</feature>
<evidence type="ECO:0000313" key="10">
    <source>
        <dbReference type="Proteomes" id="UP001189429"/>
    </source>
</evidence>
<dbReference type="PANTHER" id="PTHR36220:SF1">
    <property type="entry name" value="GAMMA TUBULIN COMPLEX COMPONENT C-TERMINAL DOMAIN-CONTAINING PROTEIN"/>
    <property type="match status" value="1"/>
</dbReference>
<name>A0ABN9PZ14_9DINO</name>
<evidence type="ECO:0000313" key="9">
    <source>
        <dbReference type="EMBL" id="CAK0797350.1"/>
    </source>
</evidence>
<dbReference type="SUPFAM" id="SSF82171">
    <property type="entry name" value="DPP6 N-terminal domain-like"/>
    <property type="match status" value="1"/>
</dbReference>
<evidence type="ECO:0000256" key="4">
    <source>
        <dbReference type="PROSITE-ProRule" id="PRU00803"/>
    </source>
</evidence>
<feature type="region of interest" description="Disordered" evidence="6">
    <location>
        <begin position="1096"/>
        <end position="1125"/>
    </location>
</feature>
<dbReference type="SMART" id="SM00191">
    <property type="entry name" value="Int_alpha"/>
    <property type="match status" value="8"/>
</dbReference>
<keyword evidence="10" id="KW-1185">Reference proteome</keyword>
<feature type="signal peptide" evidence="7">
    <location>
        <begin position="1"/>
        <end position="26"/>
    </location>
</feature>
<organism evidence="9 10">
    <name type="scientific">Prorocentrum cordatum</name>
    <dbReference type="NCBI Taxonomy" id="2364126"/>
    <lineage>
        <taxon>Eukaryota</taxon>
        <taxon>Sar</taxon>
        <taxon>Alveolata</taxon>
        <taxon>Dinophyceae</taxon>
        <taxon>Prorocentrales</taxon>
        <taxon>Prorocentraceae</taxon>
        <taxon>Prorocentrum</taxon>
    </lineage>
</organism>
<feature type="region of interest" description="Disordered" evidence="6">
    <location>
        <begin position="1138"/>
        <end position="1164"/>
    </location>
</feature>
<evidence type="ECO:0000256" key="2">
    <source>
        <dbReference type="ARBA" id="ARBA00022737"/>
    </source>
</evidence>
<evidence type="ECO:0000256" key="6">
    <source>
        <dbReference type="SAM" id="MobiDB-lite"/>
    </source>
</evidence>
<feature type="repeat" description="FG-GAP" evidence="4">
    <location>
        <begin position="269"/>
        <end position="318"/>
    </location>
</feature>
<dbReference type="Proteomes" id="UP001189429">
    <property type="component" value="Unassembled WGS sequence"/>
</dbReference>
<evidence type="ECO:0000256" key="7">
    <source>
        <dbReference type="SAM" id="SignalP"/>
    </source>
</evidence>
<keyword evidence="3" id="KW-0325">Glycoprotein</keyword>
<keyword evidence="2" id="KW-0677">Repeat</keyword>
<keyword evidence="5" id="KW-0175">Coiled coil</keyword>
<evidence type="ECO:0000259" key="8">
    <source>
        <dbReference type="PROSITE" id="PS50994"/>
    </source>
</evidence>
<feature type="coiled-coil region" evidence="5">
    <location>
        <begin position="754"/>
        <end position="781"/>
    </location>
</feature>
<sequence>MMRLRTSHSVGALLLLLAARGTPSAGSPASGTLARPRPQAEFGRRLSTSGAQLLKLMAGDGVDNDRFGMSVAVSSDGARVVVGAITIHGSVYVLDGATGERLLKLVASDGAADDWFGSSVAVSSDGARVVVGNDYDDDQGDKSGSVYVLDGATGETLLKPVASDGAADDWFGSSVAVSSDGARVVVGALGDDDQGPSSGSVYVLDGSTGETLLKHVASDGAADDWFGSSVAVSSDGARVVVGALGDDDQGPSSGSVYVLDGSTGETLLKHVASDGAADDWFGSSVAVSSDGARVVVGAYGDGSSSGSVYVLDGATGETLLKLVASDGAADDRFGSSVAVSSDGARVVVGAYGDHDQGPSSGSVYVLDGATSETLLKLVASDGANFDFFGSSVAVSSDGARVVVGAYGDGSSSGSVYVLDGATGERLLKLVASDGAADDRFGYSVAVSSDGARVVVGSKHDDDQGDSSGSDGTTCERLLKLVESEGAELDLFGSSVAVSSDGACVVVGAYYDDDRGYNSGSAYVFDFAEDKSNGGKIPAPVFDGASKTMKKHRREGATLLASLKGKAEEACEELELDSIKGDDSVEVFLEYLGKRFPEIEVLETPALLETFVRPACVRHKCEEIRDYNNRFNGIATKLKAKGIQVPDEVLADLCIKGARLPPERAASVPNGVGHKFNPTKVQEQLMINLPKVSVVDGHKDSHDKGGYGGRKNKDHKRACATETYEEDRRAEFDGASSDSSDDYEDELPDGLQDAVDEAEEQVAFFTKKIVRAKDKLKEAKQARGYFAKRDGGNPPKRDDPKIAKMKARTHCGACGQKGHWRGDPQCPKKKDPNAKADIPRKGSNRTNIATNETSDAQGPHVAERTVAAVYQQDQRAAARDRKYGALHSIDWTQMRQAAGLPEEVTAAAFFINKDHQCLMAATSSALIYLCVEDLLKESGGELTFDTACARCVGGLDWYSDIKKRLAAFNIQPVEYPEKEPFRFGASKVVFSLKAALIPCSVNGKAFTVSMSIVRSAVPGLFGREAQSELDTVYHAGDNKLDIKSIDEHDIQMGPSRARHPTLDIAHFTPSYKPVSDVSDTKADVRLHPCASYRAETAVASAAKPAVPEARRQGVASEADESQSDTDCDALDSAELFEQQVRQETSPGSSNQNLPTTSTARPPAISSMRMPELQAEVASYDLDVRDATCDQLRVILRALRAEGRESTPQGNYIPGPGKKNQEELQQLCWDRKIEFDQRATVPELRQRLKGWKVEDAASSASATVAHPSSQITGDDKMRFGKYPTADYRWVLKNDLGYAQWAVLELNSNRASPLLARFARWVKAHGAQPLAPEKANTTLEAAMAEEVVLDDEWVAPAPHEMDTSDMGFEKAGETDREDHPRRPGIKKGKRVGLLYQVTGLLSAFAFQTVLTADWLARPLKPVAQHATSAARDMVYHVQNVKEAYSVRSHRVDVMQVFGGEGGITEAAWKRQMTATEVIDRKHGWDLRKQKDLDATYDLYYASRPKFVSIELPCAYYTNITHLNFRTPQAKQALRRIWRAERPFLSLARDLFQYQLDSGDMAMIEKPATSRLWTQRAILELLADERVYQVGCDMCEYGARHYKTGGLIKHPAKLLVTHKEFEQLKRTCSRKHHDQTFGDNVAVRKSGFYPAKFCRAVVRIEEQGIRQQGGQRAYQVDCQSHSSPFIVTVPREQAAAYVNDTAPLGETGEPDGGPDPMGGGDDFADTHDVRAEDTVDGRIGVGAITFTKKAAACCKPAELAMLKRLHVNLGHPSNEDLGRSLRLKGAKSATVQAVKGLICGVCRSQQRPSARRPAHLHFVQDFGDDVGFDCFELKDVDGKSYWYFSIVDLATTFHVATLIGRHTSQEFAAAFERCWASWAGVPDRVHFDMEKGFGGALSELFQSFNTVQLPIAGQAHWQLGRVERQGAWRKELAARTIEHSSIRGEDEMRTLAIMVSGAKNSLRRRAGFSPAQWVLGRDPKMPGYLVDDTANYSAHSLAAKDENIRRRYAIRTAARESFRMQNDDQLRRAMLVRARTVATPLSVGEMCYVFRQVKKKEQREQHNRNAKKGIWRGPCVVIGHHGENTWVSLGGHTMLVAPEHIKALAPDDVWFPNGRGEIGQAVAELNRARDSVEQEEAPVEDIRPAPGEPEVKPDEMEQAWREFIDNPDDSDLRLNVSEDPPQQEQIQVLPADVPQQAEEERTYGPAEFRRRRATFDGGDSGDFGPAFKRLQTEREHAGSGALSAPRQVLQTSIVTERIKRKQADKEIHWRAIKDSDRELFREAAAKQWSEWQKYGSCQVLSIEESEAIRGMVKLSLILPSRFVYRDKNAPLRTDKHPLPVKAKARLCVGGHMDPRLAQGDLRTDAPTVTRISTMLFFTICQRFDLEIYAADVEAAFMQGDEQPDQQLYMAAMYNCLDASDAAQDHA</sequence>
<feature type="region of interest" description="Disordered" evidence="6">
    <location>
        <begin position="2125"/>
        <end position="2148"/>
    </location>
</feature>
<evidence type="ECO:0000256" key="5">
    <source>
        <dbReference type="SAM" id="Coils"/>
    </source>
</evidence>
<reference evidence="9" key="1">
    <citation type="submission" date="2023-10" db="EMBL/GenBank/DDBJ databases">
        <authorList>
            <person name="Chen Y."/>
            <person name="Shah S."/>
            <person name="Dougan E. K."/>
            <person name="Thang M."/>
            <person name="Chan C."/>
        </authorList>
    </citation>
    <scope>NUCLEOTIDE SEQUENCE [LARGE SCALE GENOMIC DNA]</scope>
</reference>
<feature type="chain" id="PRO_5046569856" description="Integrase catalytic domain-containing protein" evidence="7">
    <location>
        <begin position="27"/>
        <end position="2422"/>
    </location>
</feature>
<dbReference type="PANTHER" id="PTHR36220">
    <property type="entry name" value="UNNAMED PRODUCT"/>
    <property type="match status" value="1"/>
</dbReference>
<dbReference type="Gene3D" id="2.130.10.130">
    <property type="entry name" value="Integrin alpha, N-terminal"/>
    <property type="match status" value="3"/>
</dbReference>
<dbReference type="Gene3D" id="3.30.420.10">
    <property type="entry name" value="Ribonuclease H-like superfamily/Ribonuclease H"/>
    <property type="match status" value="1"/>
</dbReference>
<keyword evidence="1 7" id="KW-0732">Signal</keyword>
<proteinExistence type="predicted"/>
<dbReference type="InterPro" id="IPR018391">
    <property type="entry name" value="PQQ_b-propeller_rpt"/>
</dbReference>
<evidence type="ECO:0000256" key="3">
    <source>
        <dbReference type="ARBA" id="ARBA00023180"/>
    </source>
</evidence>
<gene>
    <name evidence="9" type="ORF">PCOR1329_LOCUS6474</name>
</gene>
<feature type="compositionally biased region" description="Acidic residues" evidence="6">
    <location>
        <begin position="738"/>
        <end position="747"/>
    </location>
</feature>
<dbReference type="InterPro" id="IPR012337">
    <property type="entry name" value="RNaseH-like_sf"/>
</dbReference>
<dbReference type="Pfam" id="PF14312">
    <property type="entry name" value="FG-GAP_2"/>
    <property type="match status" value="9"/>
</dbReference>